<keyword evidence="3" id="KW-1185">Reference proteome</keyword>
<dbReference type="InterPro" id="IPR037401">
    <property type="entry name" value="SnoaL-like"/>
</dbReference>
<organism evidence="2 3">
    <name type="scientific">Nonomuraea typhae</name>
    <dbReference type="NCBI Taxonomy" id="2603600"/>
    <lineage>
        <taxon>Bacteria</taxon>
        <taxon>Bacillati</taxon>
        <taxon>Actinomycetota</taxon>
        <taxon>Actinomycetes</taxon>
        <taxon>Streptosporangiales</taxon>
        <taxon>Streptosporangiaceae</taxon>
        <taxon>Nonomuraea</taxon>
    </lineage>
</organism>
<feature type="domain" description="SnoaL-like" evidence="1">
    <location>
        <begin position="8"/>
        <end position="111"/>
    </location>
</feature>
<evidence type="ECO:0000313" key="3">
    <source>
        <dbReference type="Proteomes" id="UP001612741"/>
    </source>
</evidence>
<accession>A0ABW7Z0J7</accession>
<proteinExistence type="predicted"/>
<dbReference type="Pfam" id="PF12680">
    <property type="entry name" value="SnoaL_2"/>
    <property type="match status" value="1"/>
</dbReference>
<dbReference type="SUPFAM" id="SSF54427">
    <property type="entry name" value="NTF2-like"/>
    <property type="match status" value="1"/>
</dbReference>
<dbReference type="EMBL" id="JBITGY010000008">
    <property type="protein sequence ID" value="MFI6501681.1"/>
    <property type="molecule type" value="Genomic_DNA"/>
</dbReference>
<evidence type="ECO:0000313" key="2">
    <source>
        <dbReference type="EMBL" id="MFI6501681.1"/>
    </source>
</evidence>
<gene>
    <name evidence="2" type="ORF">ACIBG2_30175</name>
</gene>
<dbReference type="InterPro" id="IPR032710">
    <property type="entry name" value="NTF2-like_dom_sf"/>
</dbReference>
<reference evidence="2 3" key="1">
    <citation type="submission" date="2024-10" db="EMBL/GenBank/DDBJ databases">
        <title>The Natural Products Discovery Center: Release of the First 8490 Sequenced Strains for Exploring Actinobacteria Biosynthetic Diversity.</title>
        <authorList>
            <person name="Kalkreuter E."/>
            <person name="Kautsar S.A."/>
            <person name="Yang D."/>
            <person name="Bader C.D."/>
            <person name="Teijaro C.N."/>
            <person name="Fluegel L."/>
            <person name="Davis C.M."/>
            <person name="Simpson J.R."/>
            <person name="Lauterbach L."/>
            <person name="Steele A.D."/>
            <person name="Gui C."/>
            <person name="Meng S."/>
            <person name="Li G."/>
            <person name="Viehrig K."/>
            <person name="Ye F."/>
            <person name="Su P."/>
            <person name="Kiefer A.F."/>
            <person name="Nichols A."/>
            <person name="Cepeda A.J."/>
            <person name="Yan W."/>
            <person name="Fan B."/>
            <person name="Jiang Y."/>
            <person name="Adhikari A."/>
            <person name="Zheng C.-J."/>
            <person name="Schuster L."/>
            <person name="Cowan T.M."/>
            <person name="Smanski M.J."/>
            <person name="Chevrette M.G."/>
            <person name="De Carvalho L.P.S."/>
            <person name="Shen B."/>
        </authorList>
    </citation>
    <scope>NUCLEOTIDE SEQUENCE [LARGE SCALE GENOMIC DNA]</scope>
    <source>
        <strain evidence="2 3">NPDC050545</strain>
    </source>
</reference>
<evidence type="ECO:0000259" key="1">
    <source>
        <dbReference type="Pfam" id="PF12680"/>
    </source>
</evidence>
<dbReference type="RefSeq" id="WP_397086416.1">
    <property type="nucleotide sequence ID" value="NZ_JBITGY010000008.1"/>
</dbReference>
<name>A0ABW7Z0J7_9ACTN</name>
<dbReference type="Proteomes" id="UP001612741">
    <property type="component" value="Unassembled WGS sequence"/>
</dbReference>
<dbReference type="Gene3D" id="3.10.450.50">
    <property type="match status" value="1"/>
</dbReference>
<comment type="caution">
    <text evidence="2">The sequence shown here is derived from an EMBL/GenBank/DDBJ whole genome shotgun (WGS) entry which is preliminary data.</text>
</comment>
<sequence>MDPEAVTRRLYEALAAGDLEAYRALIAEDVVFHVDGTSIVAGSHRGIDAVLRLGTLVIGETGGTFRTDLRSVLANDSHAVVLHHWTAERRGRRISMDNVNVYRFENGLVAERWEVIADQEEHDAFWAG</sequence>
<protein>
    <submittedName>
        <fullName evidence="2">Nuclear transport factor 2 family protein</fullName>
    </submittedName>
</protein>